<accession>A0ABT8AAW8</accession>
<evidence type="ECO:0000313" key="11">
    <source>
        <dbReference type="Proteomes" id="UP001529369"/>
    </source>
</evidence>
<organism evidence="10 11">
    <name type="scientific">Paeniroseomonas aquatica</name>
    <dbReference type="NCBI Taxonomy" id="373043"/>
    <lineage>
        <taxon>Bacteria</taxon>
        <taxon>Pseudomonadati</taxon>
        <taxon>Pseudomonadota</taxon>
        <taxon>Alphaproteobacteria</taxon>
        <taxon>Acetobacterales</taxon>
        <taxon>Acetobacteraceae</taxon>
        <taxon>Paeniroseomonas</taxon>
    </lineage>
</organism>
<dbReference type="SMART" id="SM00911">
    <property type="entry name" value="HWE_HK"/>
    <property type="match status" value="1"/>
</dbReference>
<keyword evidence="5" id="KW-0547">Nucleotide-binding</keyword>
<feature type="transmembrane region" description="Helical" evidence="8">
    <location>
        <begin position="36"/>
        <end position="55"/>
    </location>
</feature>
<dbReference type="SUPFAM" id="SSF55785">
    <property type="entry name" value="PYP-like sensor domain (PAS domain)"/>
    <property type="match status" value="1"/>
</dbReference>
<evidence type="ECO:0000259" key="9">
    <source>
        <dbReference type="SMART" id="SM00911"/>
    </source>
</evidence>
<dbReference type="GO" id="GO:0016301">
    <property type="term" value="F:kinase activity"/>
    <property type="evidence" value="ECO:0007669"/>
    <property type="project" value="UniProtKB-KW"/>
</dbReference>
<proteinExistence type="predicted"/>
<keyword evidence="8" id="KW-0472">Membrane</keyword>
<sequence>MSGMAIPATTRLRQRGLASWRRAAAPAAPGAARLPGLGLALLAAVLLPVLTLSAMSRISWLASWSGAERELSRSAEAAAEYAVRTIEAQRFAADVTNDLLQGLSDAEVRDREAELHQALARLAGRLALVRHITVSDREARVLLSTSTASVPQPLSLADRDWVIALRQPGAPRWHVSRLFAGRLDGRLFFAVNRRREAGGNGLAAGAYDGAISVSMDPNAVAAGFTALGGEPGDVTALVRSDGEVLVRTPGAQEALPPIPAGSALRRAAAEGRARGSYVGHPLAGNAGQAGARRLIAFRQVADLPLYVTVARPQRLIAAQWRRTVARQLAIGVPASLLVIGLALLALRRSRAAAAAEAALQRETAQRAVAEARQQAGAEFRAVFDSGIMGMAIIDLRDWRALAVNDRLLEMTGLRRAELPARGIAWPPPGPAAGAAGPYWPPVERDWLRPDGSALPLRLASALLPGRPGRCVVIAQDITEQRQAEHRRDLLRREVDHRAKNALATARAALRLTRAPDLDSFVRAVDGRISALAEAMSVLADTGWEGAELETLLATAVKPFESQGDGARPRISLAGPGLTLAPTAVQPLAMAIHELATNATKYGALSVAGGEVSIRWEMVRATPPQLRILWRESGGPAAGQPPARPGFGTRVLEATIRSQLGGSLTQHWQEAGLACEIGMPAARVLRGAEA</sequence>
<dbReference type="Pfam" id="PF07536">
    <property type="entry name" value="HWE_HK"/>
    <property type="match status" value="1"/>
</dbReference>
<dbReference type="Proteomes" id="UP001529369">
    <property type="component" value="Unassembled WGS sequence"/>
</dbReference>
<keyword evidence="7" id="KW-0067">ATP-binding</keyword>
<dbReference type="PANTHER" id="PTHR41523">
    <property type="entry name" value="TWO-COMPONENT SYSTEM SENSOR PROTEIN"/>
    <property type="match status" value="1"/>
</dbReference>
<keyword evidence="8" id="KW-1133">Transmembrane helix</keyword>
<evidence type="ECO:0000256" key="5">
    <source>
        <dbReference type="ARBA" id="ARBA00022741"/>
    </source>
</evidence>
<keyword evidence="4" id="KW-0808">Transferase</keyword>
<evidence type="ECO:0000256" key="1">
    <source>
        <dbReference type="ARBA" id="ARBA00000085"/>
    </source>
</evidence>
<keyword evidence="3" id="KW-0597">Phosphoprotein</keyword>
<keyword evidence="11" id="KW-1185">Reference proteome</keyword>
<keyword evidence="8" id="KW-0812">Transmembrane</keyword>
<dbReference type="InterPro" id="IPR035965">
    <property type="entry name" value="PAS-like_dom_sf"/>
</dbReference>
<protein>
    <recommendedName>
        <fullName evidence="2">histidine kinase</fullName>
        <ecNumber evidence="2">2.7.13.3</ecNumber>
    </recommendedName>
</protein>
<keyword evidence="6 10" id="KW-0418">Kinase</keyword>
<dbReference type="Gene3D" id="3.30.450.20">
    <property type="entry name" value="PAS domain"/>
    <property type="match status" value="3"/>
</dbReference>
<dbReference type="RefSeq" id="WP_290318523.1">
    <property type="nucleotide sequence ID" value="NZ_JAUFPN010000178.1"/>
</dbReference>
<evidence type="ECO:0000256" key="4">
    <source>
        <dbReference type="ARBA" id="ARBA00022679"/>
    </source>
</evidence>
<evidence type="ECO:0000256" key="3">
    <source>
        <dbReference type="ARBA" id="ARBA00022553"/>
    </source>
</evidence>
<evidence type="ECO:0000313" key="10">
    <source>
        <dbReference type="EMBL" id="MDN3566596.1"/>
    </source>
</evidence>
<dbReference type="EC" id="2.7.13.3" evidence="2"/>
<dbReference type="EMBL" id="JAUFPN010000178">
    <property type="protein sequence ID" value="MDN3566596.1"/>
    <property type="molecule type" value="Genomic_DNA"/>
</dbReference>
<dbReference type="Gene3D" id="3.30.565.10">
    <property type="entry name" value="Histidine kinase-like ATPase, C-terminal domain"/>
    <property type="match status" value="1"/>
</dbReference>
<dbReference type="InterPro" id="IPR011102">
    <property type="entry name" value="Sig_transdc_His_kinase_HWE"/>
</dbReference>
<evidence type="ECO:0000256" key="6">
    <source>
        <dbReference type="ARBA" id="ARBA00022777"/>
    </source>
</evidence>
<reference evidence="11" key="1">
    <citation type="journal article" date="2019" name="Int. J. Syst. Evol. Microbiol.">
        <title>The Global Catalogue of Microorganisms (GCM) 10K type strain sequencing project: providing services to taxonomists for standard genome sequencing and annotation.</title>
        <authorList>
            <consortium name="The Broad Institute Genomics Platform"/>
            <consortium name="The Broad Institute Genome Sequencing Center for Infectious Disease"/>
            <person name="Wu L."/>
            <person name="Ma J."/>
        </authorList>
    </citation>
    <scope>NUCLEOTIDE SEQUENCE [LARGE SCALE GENOMIC DNA]</scope>
    <source>
        <strain evidence="11">CECT 7131</strain>
    </source>
</reference>
<name>A0ABT8AAW8_9PROT</name>
<dbReference type="CDD" id="cd12915">
    <property type="entry name" value="PDC2_DGC_like"/>
    <property type="match status" value="1"/>
</dbReference>
<gene>
    <name evidence="10" type="ORF">QWZ14_19660</name>
</gene>
<dbReference type="PANTHER" id="PTHR41523:SF8">
    <property type="entry name" value="ETHYLENE RESPONSE SENSOR PROTEIN"/>
    <property type="match status" value="1"/>
</dbReference>
<comment type="caution">
    <text evidence="10">The sequence shown here is derived from an EMBL/GenBank/DDBJ whole genome shotgun (WGS) entry which is preliminary data.</text>
</comment>
<evidence type="ECO:0000256" key="8">
    <source>
        <dbReference type="SAM" id="Phobius"/>
    </source>
</evidence>
<evidence type="ECO:0000256" key="7">
    <source>
        <dbReference type="ARBA" id="ARBA00022840"/>
    </source>
</evidence>
<evidence type="ECO:0000256" key="2">
    <source>
        <dbReference type="ARBA" id="ARBA00012438"/>
    </source>
</evidence>
<dbReference type="CDD" id="cd12914">
    <property type="entry name" value="PDC1_DGC_like"/>
    <property type="match status" value="1"/>
</dbReference>
<feature type="domain" description="Signal transduction histidine kinase HWE region" evidence="9">
    <location>
        <begin position="493"/>
        <end position="576"/>
    </location>
</feature>
<dbReference type="InterPro" id="IPR036890">
    <property type="entry name" value="HATPase_C_sf"/>
</dbReference>
<comment type="catalytic activity">
    <reaction evidence="1">
        <text>ATP + protein L-histidine = ADP + protein N-phospho-L-histidine.</text>
        <dbReference type="EC" id="2.7.13.3"/>
    </reaction>
</comment>